<dbReference type="Proteomes" id="UP000191285">
    <property type="component" value="Unassembled WGS sequence"/>
</dbReference>
<evidence type="ECO:0000256" key="2">
    <source>
        <dbReference type="SAM" id="Phobius"/>
    </source>
</evidence>
<name>A0A1V6T0S3_9EURO</name>
<feature type="region of interest" description="Disordered" evidence="1">
    <location>
        <begin position="164"/>
        <end position="287"/>
    </location>
</feature>
<feature type="compositionally biased region" description="Basic and acidic residues" evidence="1">
    <location>
        <begin position="334"/>
        <end position="343"/>
    </location>
</feature>
<sequence length="530" mass="55108">MAHHGHWRDTRVSRLLRARSRLEAIEEAAKDDNSSANVLANGDPDQNSPPVSPDDIKQSEVICDSQQAIDCRGKPNLTEDERLLSKRQEAEPTQNVVVETVLQVVDTNSHTLWQSEGIDFPLTLSDPAFGAVTLSAGETAFSSEPVLLVTSPTALPTALALAQTTNPANSTAPTTQTVSPTTKSMAAASSPKVSSAISSTRASSIPMVSNSTTSAPTTSASILNISSSSSSISSTTSFSSSSTSSSGSSNNWYGGSSHTSTDSGNVGSAPTNSSDPDSSSGSDTADDNTTSKIVGGVVGSVAGVALLLLLILFFFRRRSLQKKGTQTLPSSDSGAREVAERRTSKDPLFNASYLAPAFVKRWRQSTMSTKTESTVSSAPSERGFQKISGRKIPPVLTHGGDGFGGAPTGDSPTIPDSLIGLSPSSPGGPLSSPSHAPPTATPFGMPLDTNVTREAEENATPPRSRQVNLPVSSSVTFGSPTTVNPSHAIPQPQSAIPVVPPRKDALGRSLPSYDGSRDSRGSRFTESLDL</sequence>
<gene>
    <name evidence="3" type="ORF">PENSTE_c014G04469</name>
</gene>
<feature type="compositionally biased region" description="Low complexity" evidence="1">
    <location>
        <begin position="268"/>
        <end position="287"/>
    </location>
</feature>
<feature type="region of interest" description="Disordered" evidence="1">
    <location>
        <begin position="365"/>
        <end position="530"/>
    </location>
</feature>
<evidence type="ECO:0000313" key="4">
    <source>
        <dbReference type="Proteomes" id="UP000191285"/>
    </source>
</evidence>
<feature type="compositionally biased region" description="Low complexity" evidence="1">
    <location>
        <begin position="415"/>
        <end position="434"/>
    </location>
</feature>
<proteinExistence type="predicted"/>
<dbReference type="OrthoDB" id="5421784at2759"/>
<evidence type="ECO:0000313" key="3">
    <source>
        <dbReference type="EMBL" id="OQE19862.1"/>
    </source>
</evidence>
<dbReference type="STRING" id="303698.A0A1V6T0S3"/>
<accession>A0A1V6T0S3</accession>
<keyword evidence="2" id="KW-0812">Transmembrane</keyword>
<reference evidence="4" key="1">
    <citation type="journal article" date="2017" name="Nat. Microbiol.">
        <title>Global analysis of biosynthetic gene clusters reveals vast potential of secondary metabolite production in Penicillium species.</title>
        <authorList>
            <person name="Nielsen J.C."/>
            <person name="Grijseels S."/>
            <person name="Prigent S."/>
            <person name="Ji B."/>
            <person name="Dainat J."/>
            <person name="Nielsen K.F."/>
            <person name="Frisvad J.C."/>
            <person name="Workman M."/>
            <person name="Nielsen J."/>
        </authorList>
    </citation>
    <scope>NUCLEOTIDE SEQUENCE [LARGE SCALE GENOMIC DNA]</scope>
    <source>
        <strain evidence="4">IBT 24891</strain>
    </source>
</reference>
<feature type="compositionally biased region" description="Polar residues" evidence="1">
    <location>
        <begin position="34"/>
        <end position="49"/>
    </location>
</feature>
<feature type="region of interest" description="Disordered" evidence="1">
    <location>
        <begin position="28"/>
        <end position="56"/>
    </location>
</feature>
<feature type="region of interest" description="Disordered" evidence="1">
    <location>
        <begin position="323"/>
        <end position="343"/>
    </location>
</feature>
<evidence type="ECO:0008006" key="5">
    <source>
        <dbReference type="Google" id="ProtNLM"/>
    </source>
</evidence>
<evidence type="ECO:0000256" key="1">
    <source>
        <dbReference type="SAM" id="MobiDB-lite"/>
    </source>
</evidence>
<keyword evidence="2" id="KW-1133">Transmembrane helix</keyword>
<feature type="compositionally biased region" description="Polar residues" evidence="1">
    <location>
        <begin position="461"/>
        <end position="485"/>
    </location>
</feature>
<comment type="caution">
    <text evidence="3">The sequence shown here is derived from an EMBL/GenBank/DDBJ whole genome shotgun (WGS) entry which is preliminary data.</text>
</comment>
<organism evidence="3 4">
    <name type="scientific">Penicillium steckii</name>
    <dbReference type="NCBI Taxonomy" id="303698"/>
    <lineage>
        <taxon>Eukaryota</taxon>
        <taxon>Fungi</taxon>
        <taxon>Dikarya</taxon>
        <taxon>Ascomycota</taxon>
        <taxon>Pezizomycotina</taxon>
        <taxon>Eurotiomycetes</taxon>
        <taxon>Eurotiomycetidae</taxon>
        <taxon>Eurotiales</taxon>
        <taxon>Aspergillaceae</taxon>
        <taxon>Penicillium</taxon>
    </lineage>
</organism>
<dbReference type="EMBL" id="MLKD01000014">
    <property type="protein sequence ID" value="OQE19862.1"/>
    <property type="molecule type" value="Genomic_DNA"/>
</dbReference>
<feature type="transmembrane region" description="Helical" evidence="2">
    <location>
        <begin position="293"/>
        <end position="315"/>
    </location>
</feature>
<feature type="compositionally biased region" description="Polar residues" evidence="1">
    <location>
        <begin position="323"/>
        <end position="333"/>
    </location>
</feature>
<feature type="compositionally biased region" description="Polar residues" evidence="1">
    <location>
        <begin position="365"/>
        <end position="379"/>
    </location>
</feature>
<keyword evidence="4" id="KW-1185">Reference proteome</keyword>
<dbReference type="AlphaFoldDB" id="A0A1V6T0S3"/>
<keyword evidence="2" id="KW-0472">Membrane</keyword>
<protein>
    <recommendedName>
        <fullName evidence="5">Mid2 domain-containing protein</fullName>
    </recommendedName>
</protein>
<feature type="compositionally biased region" description="Low complexity" evidence="1">
    <location>
        <begin position="164"/>
        <end position="257"/>
    </location>
</feature>